<keyword evidence="3 5" id="KW-1133">Transmembrane helix</keyword>
<organism evidence="6 7">
    <name type="scientific">Pelagomonas calceolata</name>
    <dbReference type="NCBI Taxonomy" id="35677"/>
    <lineage>
        <taxon>Eukaryota</taxon>
        <taxon>Sar</taxon>
        <taxon>Stramenopiles</taxon>
        <taxon>Ochrophyta</taxon>
        <taxon>Pelagophyceae</taxon>
        <taxon>Pelagomonadales</taxon>
        <taxon>Pelagomonadaceae</taxon>
        <taxon>Pelagomonas</taxon>
    </lineage>
</organism>
<dbReference type="EMBL" id="CAKKNE010000004">
    <property type="protein sequence ID" value="CAH0372939.1"/>
    <property type="molecule type" value="Genomic_DNA"/>
</dbReference>
<keyword evidence="4 5" id="KW-0472">Membrane</keyword>
<evidence type="ECO:0000313" key="6">
    <source>
        <dbReference type="EMBL" id="CAH0372939.1"/>
    </source>
</evidence>
<evidence type="ECO:0000256" key="2">
    <source>
        <dbReference type="ARBA" id="ARBA00022692"/>
    </source>
</evidence>
<feature type="transmembrane region" description="Helical" evidence="5">
    <location>
        <begin position="202"/>
        <end position="224"/>
    </location>
</feature>
<dbReference type="InterPro" id="IPR003689">
    <property type="entry name" value="ZIP"/>
</dbReference>
<dbReference type="Proteomes" id="UP000789595">
    <property type="component" value="Unassembled WGS sequence"/>
</dbReference>
<keyword evidence="7" id="KW-1185">Reference proteome</keyword>
<name>A0A8J2WYR7_9STRA</name>
<dbReference type="PANTHER" id="PTHR16950:SF16">
    <property type="entry name" value="ZINC TRANSPORTER ZIP13"/>
    <property type="match status" value="1"/>
</dbReference>
<comment type="caution">
    <text evidence="6">The sequence shown here is derived from an EMBL/GenBank/DDBJ whole genome shotgun (WGS) entry which is preliminary data.</text>
</comment>
<evidence type="ECO:0000256" key="5">
    <source>
        <dbReference type="SAM" id="Phobius"/>
    </source>
</evidence>
<comment type="subcellular location">
    <subcellularLocation>
        <location evidence="1">Membrane</location>
        <topology evidence="1">Multi-pass membrane protein</topology>
    </subcellularLocation>
</comment>
<proteinExistence type="predicted"/>
<evidence type="ECO:0000256" key="3">
    <source>
        <dbReference type="ARBA" id="ARBA00022989"/>
    </source>
</evidence>
<evidence type="ECO:0000256" key="1">
    <source>
        <dbReference type="ARBA" id="ARBA00004141"/>
    </source>
</evidence>
<dbReference type="GO" id="GO:0005385">
    <property type="term" value="F:zinc ion transmembrane transporter activity"/>
    <property type="evidence" value="ECO:0007669"/>
    <property type="project" value="TreeGrafter"/>
</dbReference>
<sequence length="283" mass="29338">MVVSSAYQAAALMSVISFAGALVFVGCGRLASKFGIDDAKAVSFFDATCLTLAATAMIGDACLHLIPETFEGTDEETADRYGVLLVTGVVAVLAFEKICDACNTGTIEPFGVANLLVEGLHNFADGMALQVAWNLNREAGVATTIAVAVHELPQELGDFAVLRRAGFATGPLLAANFVASLTCFGGVALAASPWVASREAEMVAFTAGSFLALALHSLAPRALATLDEAATSQGRAVRAAWLLALVLGVVRFLQFVGELEHAVPAAEESSSGFGSFFSRGKEL</sequence>
<dbReference type="Pfam" id="PF02535">
    <property type="entry name" value="Zip"/>
    <property type="match status" value="1"/>
</dbReference>
<dbReference type="PANTHER" id="PTHR16950">
    <property type="entry name" value="ZINC TRANSPORTER SLC39A7 HISTIDINE-RICH MEMBRANE PROTEIN KE4"/>
    <property type="match status" value="1"/>
</dbReference>
<evidence type="ECO:0000313" key="7">
    <source>
        <dbReference type="Proteomes" id="UP000789595"/>
    </source>
</evidence>
<feature type="transmembrane region" description="Helical" evidence="5">
    <location>
        <begin position="236"/>
        <end position="256"/>
    </location>
</feature>
<feature type="transmembrane region" description="Helical" evidence="5">
    <location>
        <begin position="6"/>
        <end position="25"/>
    </location>
</feature>
<dbReference type="GO" id="GO:0006882">
    <property type="term" value="P:intracellular zinc ion homeostasis"/>
    <property type="evidence" value="ECO:0007669"/>
    <property type="project" value="TreeGrafter"/>
</dbReference>
<dbReference type="AlphaFoldDB" id="A0A8J2WYR7"/>
<dbReference type="OrthoDB" id="200954at2759"/>
<dbReference type="GO" id="GO:0016020">
    <property type="term" value="C:membrane"/>
    <property type="evidence" value="ECO:0007669"/>
    <property type="project" value="UniProtKB-SubCell"/>
</dbReference>
<accession>A0A8J2WYR7</accession>
<reference evidence="6" key="1">
    <citation type="submission" date="2021-11" db="EMBL/GenBank/DDBJ databases">
        <authorList>
            <consortium name="Genoscope - CEA"/>
            <person name="William W."/>
        </authorList>
    </citation>
    <scope>NUCLEOTIDE SEQUENCE</scope>
</reference>
<protein>
    <submittedName>
        <fullName evidence="6">Uncharacterized protein</fullName>
    </submittedName>
</protein>
<evidence type="ECO:0000256" key="4">
    <source>
        <dbReference type="ARBA" id="ARBA00023136"/>
    </source>
</evidence>
<keyword evidence="2 5" id="KW-0812">Transmembrane</keyword>
<feature type="transmembrane region" description="Helical" evidence="5">
    <location>
        <begin position="172"/>
        <end position="196"/>
    </location>
</feature>
<gene>
    <name evidence="6" type="ORF">PECAL_4P01000</name>
</gene>